<feature type="binding site" evidence="6">
    <location>
        <position position="64"/>
    </location>
    <ligand>
        <name>Mg(2+)</name>
        <dbReference type="ChEBI" id="CHEBI:18420"/>
    </ligand>
</feature>
<dbReference type="CDD" id="cd06559">
    <property type="entry name" value="Endonuclease_V"/>
    <property type="match status" value="1"/>
</dbReference>
<evidence type="ECO:0000256" key="1">
    <source>
        <dbReference type="ARBA" id="ARBA00004496"/>
    </source>
</evidence>
<evidence type="ECO:0000256" key="6">
    <source>
        <dbReference type="HAMAP-Rule" id="MF_00801"/>
    </source>
</evidence>
<keyword evidence="6" id="KW-0460">Magnesium</keyword>
<dbReference type="InterPro" id="IPR007581">
    <property type="entry name" value="Endonuclease-V"/>
</dbReference>
<comment type="caution">
    <text evidence="8">The sequence shown here is derived from an EMBL/GenBank/DDBJ whole genome shotgun (WGS) entry which is preliminary data.</text>
</comment>
<comment type="cofactor">
    <cofactor evidence="6">
        <name>Mg(2+)</name>
        <dbReference type="ChEBI" id="CHEBI:18420"/>
    </cofactor>
</comment>
<evidence type="ECO:0000313" key="8">
    <source>
        <dbReference type="EMBL" id="MBL7259381.1"/>
    </source>
</evidence>
<comment type="similarity">
    <text evidence="6">Belongs to the endonuclease V family.</text>
</comment>
<dbReference type="Gene3D" id="3.30.2170.10">
    <property type="entry name" value="archaeoglobus fulgidus dsm 4304 superfamily"/>
    <property type="match status" value="1"/>
</dbReference>
<protein>
    <recommendedName>
        <fullName evidence="6">Endonuclease V</fullName>
        <ecNumber evidence="6">3.1.21.7</ecNumber>
    </recommendedName>
    <alternativeName>
        <fullName evidence="6">Deoxyinosine 3'endonuclease</fullName>
    </alternativeName>
    <alternativeName>
        <fullName evidence="6">Deoxyribonuclease V</fullName>
        <shortName evidence="6">DNase V</shortName>
    </alternativeName>
</protein>
<feature type="site" description="Interaction with target DNA" evidence="6">
    <location>
        <position position="102"/>
    </location>
</feature>
<evidence type="ECO:0000313" key="9">
    <source>
        <dbReference type="Proteomes" id="UP000598996"/>
    </source>
</evidence>
<dbReference type="EC" id="3.1.21.7" evidence="6"/>
<comment type="subcellular location">
    <subcellularLocation>
        <location evidence="1 6">Cytoplasm</location>
    </subcellularLocation>
</comment>
<keyword evidence="6" id="KW-0227">DNA damage</keyword>
<sequence>MIIPPWTASRPRLSESPQRTQGPGKRSEGSTSVHEAERLQDELKESVVRTSAPIEPPRTVTGLDVTYDTGSDRAVAAAVVVDVASLEVVEVAFHRGEATFPYVPGLLAFREVPLLVAAIERLSTPPALLVCDGYGLAHPKRFGLASHLGVVLDLPSYGVAKTAFVGEFTPPAEQRGAHADLTDAGEVIGSVVRTQTAVKPVFVSAGHRIGLDDCVSLTLRLSGRHRIPEPTRQADIESRKMLREWRSLE</sequence>
<evidence type="ECO:0000256" key="7">
    <source>
        <dbReference type="SAM" id="MobiDB-lite"/>
    </source>
</evidence>
<feature type="binding site" evidence="6">
    <location>
        <position position="132"/>
    </location>
    <ligand>
        <name>Mg(2+)</name>
        <dbReference type="ChEBI" id="CHEBI:18420"/>
    </ligand>
</feature>
<evidence type="ECO:0000256" key="5">
    <source>
        <dbReference type="ARBA" id="ARBA00022801"/>
    </source>
</evidence>
<name>A0ABS1VY03_9ACTN</name>
<organism evidence="8 9">
    <name type="scientific">Paractinoplanes lichenicola</name>
    <dbReference type="NCBI Taxonomy" id="2802976"/>
    <lineage>
        <taxon>Bacteria</taxon>
        <taxon>Bacillati</taxon>
        <taxon>Actinomycetota</taxon>
        <taxon>Actinomycetes</taxon>
        <taxon>Micromonosporales</taxon>
        <taxon>Micromonosporaceae</taxon>
        <taxon>Paractinoplanes</taxon>
    </lineage>
</organism>
<dbReference type="Pfam" id="PF04493">
    <property type="entry name" value="Endonuclease_5"/>
    <property type="match status" value="1"/>
</dbReference>
<dbReference type="HAMAP" id="MF_00801">
    <property type="entry name" value="Endonuclease_5"/>
    <property type="match status" value="1"/>
</dbReference>
<keyword evidence="6" id="KW-0479">Metal-binding</keyword>
<accession>A0ABS1VY03</accession>
<comment type="catalytic activity">
    <reaction evidence="6">
        <text>Endonucleolytic cleavage at apurinic or apyrimidinic sites to products with a 5'-phosphate.</text>
        <dbReference type="EC" id="3.1.21.7"/>
    </reaction>
</comment>
<dbReference type="PANTHER" id="PTHR28511">
    <property type="entry name" value="ENDONUCLEASE V"/>
    <property type="match status" value="1"/>
</dbReference>
<evidence type="ECO:0000256" key="3">
    <source>
        <dbReference type="ARBA" id="ARBA00022722"/>
    </source>
</evidence>
<feature type="compositionally biased region" description="Basic and acidic residues" evidence="7">
    <location>
        <begin position="34"/>
        <end position="47"/>
    </location>
</feature>
<gene>
    <name evidence="6" type="primary">nfi</name>
    <name evidence="8" type="ORF">JKJ07_34210</name>
</gene>
<dbReference type="GO" id="GO:0004519">
    <property type="term" value="F:endonuclease activity"/>
    <property type="evidence" value="ECO:0007669"/>
    <property type="project" value="UniProtKB-KW"/>
</dbReference>
<keyword evidence="2 6" id="KW-0963">Cytoplasm</keyword>
<keyword evidence="9" id="KW-1185">Reference proteome</keyword>
<comment type="function">
    <text evidence="6">DNA repair enzyme involved in the repair of deaminated bases. Selectively cleaves double-stranded DNA at the second phosphodiester bond 3' to a deoxyinosine leaving behind the intact lesion on the nicked DNA.</text>
</comment>
<dbReference type="Proteomes" id="UP000598996">
    <property type="component" value="Unassembled WGS sequence"/>
</dbReference>
<feature type="region of interest" description="Disordered" evidence="7">
    <location>
        <begin position="1"/>
        <end position="59"/>
    </location>
</feature>
<proteinExistence type="inferred from homology"/>
<keyword evidence="5 6" id="KW-0378">Hydrolase</keyword>
<reference evidence="8 9" key="1">
    <citation type="submission" date="2021-01" db="EMBL/GenBank/DDBJ databases">
        <title>Actinoplanes sp. nov. LDG1-01 isolated from lichen.</title>
        <authorList>
            <person name="Saeng-In P."/>
            <person name="Phongsopitanun W."/>
            <person name="Kanchanasin P."/>
            <person name="Yuki M."/>
            <person name="Kudo T."/>
            <person name="Ohkuma M."/>
            <person name="Tanasupawat S."/>
        </authorList>
    </citation>
    <scope>NUCLEOTIDE SEQUENCE [LARGE SCALE GENOMIC DNA]</scope>
    <source>
        <strain evidence="8 9">LDG1-01</strain>
    </source>
</reference>
<evidence type="ECO:0000256" key="2">
    <source>
        <dbReference type="ARBA" id="ARBA00022490"/>
    </source>
</evidence>
<keyword evidence="3 6" id="KW-0540">Nuclease</keyword>
<keyword evidence="6" id="KW-0234">DNA repair</keyword>
<keyword evidence="4 6" id="KW-0255">Endonuclease</keyword>
<dbReference type="EMBL" id="JAENHO010000011">
    <property type="protein sequence ID" value="MBL7259381.1"/>
    <property type="molecule type" value="Genomic_DNA"/>
</dbReference>
<dbReference type="PANTHER" id="PTHR28511:SF1">
    <property type="entry name" value="ENDONUCLEASE V"/>
    <property type="match status" value="1"/>
</dbReference>
<evidence type="ECO:0000256" key="4">
    <source>
        <dbReference type="ARBA" id="ARBA00022759"/>
    </source>
</evidence>